<evidence type="ECO:0000259" key="3">
    <source>
        <dbReference type="PROSITE" id="PS51186"/>
    </source>
</evidence>
<evidence type="ECO:0000256" key="2">
    <source>
        <dbReference type="ARBA" id="ARBA00023315"/>
    </source>
</evidence>
<dbReference type="PROSITE" id="PS51186">
    <property type="entry name" value="GNAT"/>
    <property type="match status" value="1"/>
</dbReference>
<gene>
    <name evidence="4" type="ORF">KQI42_16510</name>
</gene>
<keyword evidence="5" id="KW-1185">Reference proteome</keyword>
<evidence type="ECO:0000313" key="4">
    <source>
        <dbReference type="EMBL" id="MBU5439618.1"/>
    </source>
</evidence>
<name>A0ABS6E9L3_9FIRM</name>
<dbReference type="CDD" id="cd04301">
    <property type="entry name" value="NAT_SF"/>
    <property type="match status" value="1"/>
</dbReference>
<evidence type="ECO:0000313" key="5">
    <source>
        <dbReference type="Proteomes" id="UP000749471"/>
    </source>
</evidence>
<reference evidence="4 5" key="1">
    <citation type="submission" date="2021-06" db="EMBL/GenBank/DDBJ databases">
        <authorList>
            <person name="Sun Q."/>
            <person name="Li D."/>
        </authorList>
    </citation>
    <scope>NUCLEOTIDE SEQUENCE [LARGE SCALE GENOMIC DNA]</scope>
    <source>
        <strain evidence="4 5">MSJ-40</strain>
    </source>
</reference>
<accession>A0ABS6E9L3</accession>
<dbReference type="Pfam" id="PF00583">
    <property type="entry name" value="Acetyltransf_1"/>
    <property type="match status" value="1"/>
</dbReference>
<dbReference type="RefSeq" id="WP_216521346.1">
    <property type="nucleotide sequence ID" value="NZ_JAHLPM010000017.1"/>
</dbReference>
<proteinExistence type="predicted"/>
<feature type="domain" description="N-acetyltransferase" evidence="3">
    <location>
        <begin position="1"/>
        <end position="143"/>
    </location>
</feature>
<comment type="caution">
    <text evidence="4">The sequence shown here is derived from an EMBL/GenBank/DDBJ whole genome shotgun (WGS) entry which is preliminary data.</text>
</comment>
<dbReference type="EMBL" id="JAHLPM010000017">
    <property type="protein sequence ID" value="MBU5439618.1"/>
    <property type="molecule type" value="Genomic_DNA"/>
</dbReference>
<keyword evidence="1" id="KW-0808">Transferase</keyword>
<dbReference type="PANTHER" id="PTHR42919:SF8">
    <property type="entry name" value="N-ALPHA-ACETYLTRANSFERASE 50"/>
    <property type="match status" value="1"/>
</dbReference>
<sequence>MEYRRLNVNDFNKVIEMVKDFRSIETVAEKAKKFLKNSQNYLVVCLDHNERVIGFVLGYELNRYDDKNNMMYIHEVGILEEYRRMGIGKELMNQMKMICDTRELSKMFLITNKSNIPAVNLYESSGAKCTEDDNIVYWYENRI</sequence>
<dbReference type="Proteomes" id="UP000749471">
    <property type="component" value="Unassembled WGS sequence"/>
</dbReference>
<dbReference type="PANTHER" id="PTHR42919">
    <property type="entry name" value="N-ALPHA-ACETYLTRANSFERASE"/>
    <property type="match status" value="1"/>
</dbReference>
<organism evidence="4 5">
    <name type="scientific">Tissierella simiarum</name>
    <dbReference type="NCBI Taxonomy" id="2841534"/>
    <lineage>
        <taxon>Bacteria</taxon>
        <taxon>Bacillati</taxon>
        <taxon>Bacillota</taxon>
        <taxon>Tissierellia</taxon>
        <taxon>Tissierellales</taxon>
        <taxon>Tissierellaceae</taxon>
        <taxon>Tissierella</taxon>
    </lineage>
</organism>
<protein>
    <submittedName>
        <fullName evidence="4">GNAT family N-acetyltransferase</fullName>
    </submittedName>
</protein>
<evidence type="ECO:0000256" key="1">
    <source>
        <dbReference type="ARBA" id="ARBA00022679"/>
    </source>
</evidence>
<keyword evidence="2" id="KW-0012">Acyltransferase</keyword>
<dbReference type="PIRSF" id="PIRSF037663">
    <property type="entry name" value="Acetyltransf_GNAT_prd"/>
    <property type="match status" value="1"/>
</dbReference>
<dbReference type="InterPro" id="IPR000182">
    <property type="entry name" value="GNAT_dom"/>
</dbReference>
<dbReference type="InterPro" id="IPR051556">
    <property type="entry name" value="N-term/lysine_N-AcTrnsfr"/>
</dbReference>
<dbReference type="InterPro" id="IPR017255">
    <property type="entry name" value="AcTrfase_GNAT_prd"/>
</dbReference>